<protein>
    <submittedName>
        <fullName evidence="3">DUF4874 domain-containing protein</fullName>
    </submittedName>
</protein>
<dbReference type="InterPro" id="IPR032267">
    <property type="entry name" value="DUF4832"/>
</dbReference>
<evidence type="ECO:0000313" key="3">
    <source>
        <dbReference type="EMBL" id="MCW1921897.1"/>
    </source>
</evidence>
<dbReference type="InterPro" id="IPR032379">
    <property type="entry name" value="DUF4874"/>
</dbReference>
<organism evidence="3 4">
    <name type="scientific">Luteolibacter arcticus</name>
    <dbReference type="NCBI Taxonomy" id="1581411"/>
    <lineage>
        <taxon>Bacteria</taxon>
        <taxon>Pseudomonadati</taxon>
        <taxon>Verrucomicrobiota</taxon>
        <taxon>Verrucomicrobiia</taxon>
        <taxon>Verrucomicrobiales</taxon>
        <taxon>Verrucomicrobiaceae</taxon>
        <taxon>Luteolibacter</taxon>
    </lineage>
</organism>
<dbReference type="Pfam" id="PF16173">
    <property type="entry name" value="DUF4874"/>
    <property type="match status" value="1"/>
</dbReference>
<proteinExistence type="predicted"/>
<comment type="caution">
    <text evidence="3">The sequence shown here is derived from an EMBL/GenBank/DDBJ whole genome shotgun (WGS) entry which is preliminary data.</text>
</comment>
<sequence>MKRREWLAAATGLAFAGCRKVIAVRDFKELPGDVLNPERGFYFQRAAENPGDLTTVRKDGISLLLLTLDLRNHRNRPLDDAKLERLDFALKAVRAAGLKVIFRAAYGFTDADYRVDPLDLGLVRKHIERMASMMTRHAPVVWSVQAGMLGPWGEWHGSNHGDPPSLEARRTVAEAWLEGLPAEIPVLVRRAMFVRDLSPTAVDRLGWHNDALLANPDDMGTYSEPGWDRARELEWSHGQNLKTPFGGETVPDSEATGAEQVMRELELLRIAYLNRGYHGGTLQRWQRDGIFGEIEKRLGHRWVLRQVGSAGVTLENTGFAPLYTARKVEVAWFDPAAMKPIGAVVTTEVDLKGKSGRLEVPFKLPTAPSGSVLAVRLPDPAASLRDDGRYALHLASEGVRFDEASGWNVLA</sequence>
<gene>
    <name evidence="3" type="ORF">OKA05_04995</name>
</gene>
<evidence type="ECO:0000313" key="4">
    <source>
        <dbReference type="Proteomes" id="UP001320876"/>
    </source>
</evidence>
<dbReference type="RefSeq" id="WP_264486007.1">
    <property type="nucleotide sequence ID" value="NZ_JAPDDT010000002.1"/>
</dbReference>
<dbReference type="PROSITE" id="PS51257">
    <property type="entry name" value="PROKAR_LIPOPROTEIN"/>
    <property type="match status" value="1"/>
</dbReference>
<keyword evidence="4" id="KW-1185">Reference proteome</keyword>
<evidence type="ECO:0000259" key="2">
    <source>
        <dbReference type="Pfam" id="PF16173"/>
    </source>
</evidence>
<dbReference type="Proteomes" id="UP001320876">
    <property type="component" value="Unassembled WGS sequence"/>
</dbReference>
<dbReference type="EMBL" id="JAPDDT010000002">
    <property type="protein sequence ID" value="MCW1921897.1"/>
    <property type="molecule type" value="Genomic_DNA"/>
</dbReference>
<accession>A0ABT3GE52</accession>
<dbReference type="Pfam" id="PF16116">
    <property type="entry name" value="DUF4832"/>
    <property type="match status" value="1"/>
</dbReference>
<feature type="domain" description="DUF4832" evidence="1">
    <location>
        <begin position="204"/>
        <end position="395"/>
    </location>
</feature>
<reference evidence="3 4" key="1">
    <citation type="submission" date="2022-10" db="EMBL/GenBank/DDBJ databases">
        <title>Luteolibacter arcticus strain CCTCC AB 2014275, whole genome shotgun sequencing project.</title>
        <authorList>
            <person name="Zhao G."/>
            <person name="Shen L."/>
        </authorList>
    </citation>
    <scope>NUCLEOTIDE SEQUENCE [LARGE SCALE GENOMIC DNA]</scope>
    <source>
        <strain evidence="3 4">CCTCC AB 2014275</strain>
    </source>
</reference>
<evidence type="ECO:0000259" key="1">
    <source>
        <dbReference type="Pfam" id="PF16116"/>
    </source>
</evidence>
<feature type="domain" description="DUF4874" evidence="2">
    <location>
        <begin position="36"/>
        <end position="190"/>
    </location>
</feature>
<name>A0ABT3GE52_9BACT</name>